<dbReference type="InterPro" id="IPR029046">
    <property type="entry name" value="LolA/LolB/LppX"/>
</dbReference>
<proteinExistence type="inferred from homology"/>
<evidence type="ECO:0000313" key="11">
    <source>
        <dbReference type="EMBL" id="ELA08785.1"/>
    </source>
</evidence>
<evidence type="ECO:0000256" key="9">
    <source>
        <dbReference type="ARBA" id="ARBA00023186"/>
    </source>
</evidence>
<evidence type="ECO:0000256" key="1">
    <source>
        <dbReference type="ARBA" id="ARBA00004418"/>
    </source>
</evidence>
<comment type="caution">
    <text evidence="11">The sequence shown here is derived from an EMBL/GenBank/DDBJ whole genome shotgun (WGS) entry which is preliminary data.</text>
</comment>
<protein>
    <recommendedName>
        <fullName evidence="4 10">Outer-membrane lipoprotein carrier protein</fullName>
    </recommendedName>
</protein>
<dbReference type="PANTHER" id="PTHR35869:SF1">
    <property type="entry name" value="OUTER-MEMBRANE LIPOPROTEIN CARRIER PROTEIN"/>
    <property type="match status" value="1"/>
</dbReference>
<dbReference type="Proteomes" id="UP000023795">
    <property type="component" value="Unassembled WGS sequence"/>
</dbReference>
<feature type="chain" id="PRO_5009016722" description="Outer-membrane lipoprotein carrier protein" evidence="10">
    <location>
        <begin position="30"/>
        <end position="217"/>
    </location>
</feature>
<organism evidence="11 12">
    <name type="scientific">Moraxella macacae 0408225</name>
    <dbReference type="NCBI Taxonomy" id="1230338"/>
    <lineage>
        <taxon>Bacteria</taxon>
        <taxon>Pseudomonadati</taxon>
        <taxon>Pseudomonadota</taxon>
        <taxon>Gammaproteobacteria</taxon>
        <taxon>Moraxellales</taxon>
        <taxon>Moraxellaceae</taxon>
        <taxon>Moraxella</taxon>
    </lineage>
</organism>
<dbReference type="SUPFAM" id="SSF89392">
    <property type="entry name" value="Prokaryotic lipoproteins and lipoprotein localization factors"/>
    <property type="match status" value="1"/>
</dbReference>
<comment type="subunit">
    <text evidence="3 10">Monomer.</text>
</comment>
<evidence type="ECO:0000256" key="7">
    <source>
        <dbReference type="ARBA" id="ARBA00022764"/>
    </source>
</evidence>
<evidence type="ECO:0000256" key="8">
    <source>
        <dbReference type="ARBA" id="ARBA00022927"/>
    </source>
</evidence>
<evidence type="ECO:0000313" key="12">
    <source>
        <dbReference type="Proteomes" id="UP000023795"/>
    </source>
</evidence>
<keyword evidence="7 10" id="KW-0574">Periplasm</keyword>
<dbReference type="GO" id="GO:0030288">
    <property type="term" value="C:outer membrane-bounded periplasmic space"/>
    <property type="evidence" value="ECO:0007669"/>
    <property type="project" value="TreeGrafter"/>
</dbReference>
<accession>L2F7A5</accession>
<evidence type="ECO:0000256" key="4">
    <source>
        <dbReference type="ARBA" id="ARBA00014035"/>
    </source>
</evidence>
<dbReference type="PANTHER" id="PTHR35869">
    <property type="entry name" value="OUTER-MEMBRANE LIPOPROTEIN CARRIER PROTEIN"/>
    <property type="match status" value="1"/>
</dbReference>
<comment type="function">
    <text evidence="10">Participates in the translocation of lipoproteins from the inner membrane to the outer membrane. Only forms a complex with a lipoprotein if the residue after the N-terminal Cys is not an aspartate (The Asp acts as a targeting signal to indicate that the lipoprotein should stay in the inner membrane).</text>
</comment>
<name>L2F7A5_9GAMM</name>
<dbReference type="AlphaFoldDB" id="L2F7A5"/>
<comment type="subcellular location">
    <subcellularLocation>
        <location evidence="1 10">Periplasm</location>
    </subcellularLocation>
</comment>
<dbReference type="STRING" id="1230338.MOMA_00195"/>
<keyword evidence="12" id="KW-1185">Reference proteome</keyword>
<dbReference type="GO" id="GO:0044874">
    <property type="term" value="P:lipoprotein localization to outer membrane"/>
    <property type="evidence" value="ECO:0007669"/>
    <property type="project" value="UniProtKB-UniRule"/>
</dbReference>
<evidence type="ECO:0000256" key="10">
    <source>
        <dbReference type="HAMAP-Rule" id="MF_00240"/>
    </source>
</evidence>
<dbReference type="OrthoDB" id="9787361at2"/>
<dbReference type="eggNOG" id="COG2834">
    <property type="taxonomic scope" value="Bacteria"/>
</dbReference>
<dbReference type="InterPro" id="IPR018323">
    <property type="entry name" value="OM_lipoprot_carrier_LolA_Pbac"/>
</dbReference>
<keyword evidence="5 10" id="KW-0813">Transport</keyword>
<dbReference type="GO" id="GO:0042953">
    <property type="term" value="P:lipoprotein transport"/>
    <property type="evidence" value="ECO:0007669"/>
    <property type="project" value="InterPro"/>
</dbReference>
<dbReference type="NCBIfam" id="TIGR00547">
    <property type="entry name" value="lolA"/>
    <property type="match status" value="1"/>
</dbReference>
<gene>
    <name evidence="10" type="primary">lolA</name>
    <name evidence="11" type="ORF">MOMA_00195</name>
</gene>
<reference evidence="11 12" key="1">
    <citation type="journal article" date="2013" name="Genome Announc.">
        <title>Genome Sequence of Moraxella macacae 0408225, a Novel Bacterial Species Isolated from a Cynomolgus Macaque with Epistaxis.</title>
        <authorList>
            <person name="Ladner J.T."/>
            <person name="Whitehouse C.A."/>
            <person name="Koroleva G.I."/>
            <person name="Palacios G.F."/>
        </authorList>
    </citation>
    <scope>NUCLEOTIDE SEQUENCE [LARGE SCALE GENOMIC DNA]</scope>
    <source>
        <strain evidence="11 12">0408225</strain>
    </source>
</reference>
<dbReference type="RefSeq" id="WP_009501161.1">
    <property type="nucleotide sequence ID" value="NZ_ANIN01000001.1"/>
</dbReference>
<dbReference type="Pfam" id="PF03548">
    <property type="entry name" value="LolA"/>
    <property type="match status" value="1"/>
</dbReference>
<dbReference type="PATRIC" id="fig|1230338.3.peg.35"/>
<evidence type="ECO:0000256" key="6">
    <source>
        <dbReference type="ARBA" id="ARBA00022729"/>
    </source>
</evidence>
<keyword evidence="11" id="KW-0449">Lipoprotein</keyword>
<dbReference type="HAMAP" id="MF_00240">
    <property type="entry name" value="LolA"/>
    <property type="match status" value="1"/>
</dbReference>
<comment type="similarity">
    <text evidence="2 10">Belongs to the LolA family.</text>
</comment>
<dbReference type="Gene3D" id="2.50.20.10">
    <property type="entry name" value="Lipoprotein localisation LolA/LolB/LppX"/>
    <property type="match status" value="1"/>
</dbReference>
<feature type="signal peptide" evidence="10">
    <location>
        <begin position="1"/>
        <end position="29"/>
    </location>
</feature>
<dbReference type="EMBL" id="ANIN01000001">
    <property type="protein sequence ID" value="ELA08785.1"/>
    <property type="molecule type" value="Genomic_DNA"/>
</dbReference>
<dbReference type="InterPro" id="IPR004564">
    <property type="entry name" value="OM_lipoprot_carrier_LolA-like"/>
</dbReference>
<evidence type="ECO:0000256" key="3">
    <source>
        <dbReference type="ARBA" id="ARBA00011245"/>
    </source>
</evidence>
<sequence length="217" mass="23645" precursor="true">MLKQVTTSVSIAVLLMSAPLITSIATAQAKPASEATASKNLNNLLINVKSMSADFSQSTKTAKSTNRSFSGTMVMQRPNNFRWHTTGNAEQLVIADGHTLWIYDKDLQQATRQSVNSQMGDTPALLLSGDPAKIAANFKVTQPDVNKNYYVLQPKSSNANFKSLSLSFSHGNPVMMVLNDNLGQTTNIKFSNVKRNMNVEASQFTFSPPKGVDVIDQ</sequence>
<evidence type="ECO:0000256" key="2">
    <source>
        <dbReference type="ARBA" id="ARBA00007615"/>
    </source>
</evidence>
<evidence type="ECO:0000256" key="5">
    <source>
        <dbReference type="ARBA" id="ARBA00022448"/>
    </source>
</evidence>
<dbReference type="CDD" id="cd16325">
    <property type="entry name" value="LolA"/>
    <property type="match status" value="1"/>
</dbReference>
<keyword evidence="8 10" id="KW-0653">Protein transport</keyword>
<keyword evidence="9 10" id="KW-0143">Chaperone</keyword>
<keyword evidence="6 10" id="KW-0732">Signal</keyword>